<evidence type="ECO:0000256" key="1">
    <source>
        <dbReference type="ARBA" id="ARBA00005513"/>
    </source>
</evidence>
<evidence type="ECO:0000256" key="5">
    <source>
        <dbReference type="ARBA" id="ARBA00022781"/>
    </source>
</evidence>
<keyword evidence="8 13" id="KW-0472">Membrane</keyword>
<accession>A0ABV9NBP0</accession>
<dbReference type="EMBL" id="JBHSGQ010000002">
    <property type="protein sequence ID" value="MFC4724919.1"/>
    <property type="molecule type" value="Genomic_DNA"/>
</dbReference>
<comment type="caution">
    <text evidence="16">The sequence shown here is derived from an EMBL/GenBank/DDBJ whole genome shotgun (WGS) entry which is preliminary data.</text>
</comment>
<evidence type="ECO:0000256" key="11">
    <source>
        <dbReference type="ARBA" id="ARBA00025614"/>
    </source>
</evidence>
<protein>
    <recommendedName>
        <fullName evidence="13">ATP synthase subunit b</fullName>
    </recommendedName>
    <alternativeName>
        <fullName evidence="13">ATP synthase F(0) sector subunit b</fullName>
    </alternativeName>
    <alternativeName>
        <fullName evidence="13">ATPase subunit I</fullName>
    </alternativeName>
    <alternativeName>
        <fullName evidence="13">F-type ATPase subunit b</fullName>
        <shortName evidence="13">F-ATPase subunit b</shortName>
    </alternativeName>
</protein>
<evidence type="ECO:0000256" key="10">
    <source>
        <dbReference type="ARBA" id="ARBA00025198"/>
    </source>
</evidence>
<keyword evidence="7 13" id="KW-0406">Ion transport</keyword>
<evidence type="ECO:0000256" key="9">
    <source>
        <dbReference type="ARBA" id="ARBA00023310"/>
    </source>
</evidence>
<organism evidence="16 17">
    <name type="scientific">Glycocaulis abyssi</name>
    <dbReference type="NCBI Taxonomy" id="1433403"/>
    <lineage>
        <taxon>Bacteria</taxon>
        <taxon>Pseudomonadati</taxon>
        <taxon>Pseudomonadota</taxon>
        <taxon>Alphaproteobacteria</taxon>
        <taxon>Maricaulales</taxon>
        <taxon>Maricaulaceae</taxon>
        <taxon>Glycocaulis</taxon>
    </lineage>
</organism>
<evidence type="ECO:0000256" key="12">
    <source>
        <dbReference type="ARBA" id="ARBA00037847"/>
    </source>
</evidence>
<comment type="function">
    <text evidence="10 13">F(1)F(0) ATP synthase produces ATP from ADP in the presence of a proton or sodium gradient. F-type ATPases consist of two structural domains, F(1) containing the extramembraneous catalytic core and F(0) containing the membrane proton channel, linked together by a central stalk and a peripheral stalk. During catalysis, ATP synthesis in the catalytic domain of F(1) is coupled via a rotary mechanism of the central stalk subunits to proton translocation.</text>
</comment>
<dbReference type="InterPro" id="IPR002146">
    <property type="entry name" value="ATP_synth_b/b'su_bac/chlpt"/>
</dbReference>
<feature type="transmembrane region" description="Helical" evidence="13">
    <location>
        <begin position="30"/>
        <end position="49"/>
    </location>
</feature>
<evidence type="ECO:0000313" key="16">
    <source>
        <dbReference type="EMBL" id="MFC4724919.1"/>
    </source>
</evidence>
<dbReference type="CDD" id="cd06503">
    <property type="entry name" value="ATP-synt_Fo_b"/>
    <property type="match status" value="1"/>
</dbReference>
<comment type="subunit">
    <text evidence="13">F-type ATPases have 2 components, F(1) - the catalytic core - and F(0) - the membrane proton channel. F(1) has five subunits: alpha(3), beta(3), gamma(1), delta(1), epsilon(1). F(0) has three main subunits: a(1), b(2) and c(10-14). The alpha and beta chains form an alternating ring which encloses part of the gamma chain. F(1) is attached to F(0) by a central stalk formed by the gamma and epsilon chains, while a peripheral stalk is formed by the delta and b chains.</text>
</comment>
<evidence type="ECO:0000256" key="13">
    <source>
        <dbReference type="HAMAP-Rule" id="MF_01398"/>
    </source>
</evidence>
<dbReference type="PANTHER" id="PTHR33445:SF1">
    <property type="entry name" value="ATP SYNTHASE SUBUNIT B"/>
    <property type="match status" value="1"/>
</dbReference>
<keyword evidence="6 13" id="KW-1133">Transmembrane helix</keyword>
<comment type="function">
    <text evidence="11">Component of the F(0) channel, it forms part of the peripheral stalk, linking F(1) to F(0). The b'-subunit is a diverged and duplicated form of b found in plants and photosynthetic bacteria.</text>
</comment>
<gene>
    <name evidence="13" type="primary">atpF</name>
    <name evidence="16" type="ORF">ACFPB0_06410</name>
</gene>
<evidence type="ECO:0000256" key="15">
    <source>
        <dbReference type="SAM" id="MobiDB-lite"/>
    </source>
</evidence>
<evidence type="ECO:0000256" key="6">
    <source>
        <dbReference type="ARBA" id="ARBA00022989"/>
    </source>
</evidence>
<evidence type="ECO:0000313" key="17">
    <source>
        <dbReference type="Proteomes" id="UP001596024"/>
    </source>
</evidence>
<evidence type="ECO:0000256" key="2">
    <source>
        <dbReference type="ARBA" id="ARBA00022448"/>
    </source>
</evidence>
<evidence type="ECO:0000256" key="4">
    <source>
        <dbReference type="ARBA" id="ARBA00022692"/>
    </source>
</evidence>
<feature type="region of interest" description="Disordered" evidence="15">
    <location>
        <begin position="105"/>
        <end position="124"/>
    </location>
</feature>
<dbReference type="NCBIfam" id="NF006612">
    <property type="entry name" value="PRK09174.1"/>
    <property type="match status" value="1"/>
</dbReference>
<name>A0ABV9NBP0_9PROT</name>
<dbReference type="PANTHER" id="PTHR33445">
    <property type="entry name" value="ATP SYNTHASE SUBUNIT B', CHLOROPLASTIC"/>
    <property type="match status" value="1"/>
</dbReference>
<keyword evidence="3 13" id="KW-0138">CF(0)</keyword>
<evidence type="ECO:0000256" key="14">
    <source>
        <dbReference type="RuleBase" id="RU003848"/>
    </source>
</evidence>
<keyword evidence="17" id="KW-1185">Reference proteome</keyword>
<keyword evidence="13" id="KW-1003">Cell membrane</keyword>
<evidence type="ECO:0000256" key="3">
    <source>
        <dbReference type="ARBA" id="ARBA00022547"/>
    </source>
</evidence>
<comment type="similarity">
    <text evidence="1 13 14">Belongs to the ATPase B chain family.</text>
</comment>
<sequence length="182" mass="19511">MAQPSPPAGYEDAAAGVFPPFDPTYFASQLFWLAISFAVLYFLLSRWLLPRIGSTIEERKDRIADDLDAAASLKTQADDAVKAYEKSLADARAKAQAVGAEARAEAEREAAAETASMEAELDQRQSDAEARIAKARNAALSEVRNVAADVASTVTEHLAGLKVKREDAESAVDAVRGQEAAR</sequence>
<dbReference type="InterPro" id="IPR050059">
    <property type="entry name" value="ATP_synthase_B_chain"/>
</dbReference>
<keyword evidence="9 13" id="KW-0066">ATP synthesis</keyword>
<keyword evidence="5 13" id="KW-0375">Hydrogen ion transport</keyword>
<evidence type="ECO:0000256" key="8">
    <source>
        <dbReference type="ARBA" id="ARBA00023136"/>
    </source>
</evidence>
<keyword evidence="4 13" id="KW-0812">Transmembrane</keyword>
<proteinExistence type="inferred from homology"/>
<dbReference type="HAMAP" id="MF_01398">
    <property type="entry name" value="ATP_synth_b_bprime"/>
    <property type="match status" value="1"/>
</dbReference>
<dbReference type="RefSeq" id="WP_371394124.1">
    <property type="nucleotide sequence ID" value="NZ_CP163421.1"/>
</dbReference>
<keyword evidence="2 13" id="KW-0813">Transport</keyword>
<comment type="subcellular location">
    <subcellularLocation>
        <location evidence="13">Cell membrane</location>
        <topology evidence="13">Single-pass membrane protein</topology>
    </subcellularLocation>
    <subcellularLocation>
        <location evidence="12">Endomembrane system</location>
        <topology evidence="12">Single-pass membrane protein</topology>
    </subcellularLocation>
</comment>
<reference evidence="17" key="1">
    <citation type="journal article" date="2019" name="Int. J. Syst. Evol. Microbiol.">
        <title>The Global Catalogue of Microorganisms (GCM) 10K type strain sequencing project: providing services to taxonomists for standard genome sequencing and annotation.</title>
        <authorList>
            <consortium name="The Broad Institute Genomics Platform"/>
            <consortium name="The Broad Institute Genome Sequencing Center for Infectious Disease"/>
            <person name="Wu L."/>
            <person name="Ma J."/>
        </authorList>
    </citation>
    <scope>NUCLEOTIDE SEQUENCE [LARGE SCALE GENOMIC DNA]</scope>
    <source>
        <strain evidence="17">CCUG 62981</strain>
    </source>
</reference>
<evidence type="ECO:0000256" key="7">
    <source>
        <dbReference type="ARBA" id="ARBA00023065"/>
    </source>
</evidence>
<dbReference type="Pfam" id="PF00430">
    <property type="entry name" value="ATP-synt_B"/>
    <property type="match status" value="1"/>
</dbReference>
<dbReference type="Proteomes" id="UP001596024">
    <property type="component" value="Unassembled WGS sequence"/>
</dbReference>